<name>A0A154ICR8_RHILE</name>
<proteinExistence type="predicted"/>
<dbReference type="EMBL" id="LVYU01000116">
    <property type="protein sequence ID" value="KZA98378.1"/>
    <property type="molecule type" value="Genomic_DNA"/>
</dbReference>
<accession>A0A154ICR8</accession>
<gene>
    <name evidence="1" type="ORF">A4A59_27405</name>
</gene>
<organism evidence="1">
    <name type="scientific">Rhizobium leguminosarum</name>
    <dbReference type="NCBI Taxonomy" id="384"/>
    <lineage>
        <taxon>Bacteria</taxon>
        <taxon>Pseudomonadati</taxon>
        <taxon>Pseudomonadota</taxon>
        <taxon>Alphaproteobacteria</taxon>
        <taxon>Hyphomicrobiales</taxon>
        <taxon>Rhizobiaceae</taxon>
        <taxon>Rhizobium/Agrobacterium group</taxon>
        <taxon>Rhizobium</taxon>
    </lineage>
</organism>
<protein>
    <submittedName>
        <fullName evidence="1">Uncharacterized protein</fullName>
    </submittedName>
</protein>
<reference evidence="1" key="1">
    <citation type="submission" date="2016-03" db="EMBL/GenBank/DDBJ databases">
        <title>Microsymbionts genomes from the relict species Vavilovia formosa.</title>
        <authorList>
            <person name="Chirak E."/>
            <person name="Kimeklis A."/>
            <person name="Kopat V."/>
            <person name="Andronov E."/>
        </authorList>
    </citation>
    <scope>NUCLEOTIDE SEQUENCE [LARGE SCALE GENOMIC DNA]</scope>
    <source>
        <strain evidence="1">Vaf12</strain>
    </source>
</reference>
<sequence length="75" mass="8133">MFQEDDKLGKSPANLFIPRGRMPVAAQAVCLSPRGQDACRHAGRMPFATRPADKVALCIQGVHDDGDSYSTMRDG</sequence>
<dbReference type="AlphaFoldDB" id="A0A154ICR8"/>
<evidence type="ECO:0000313" key="1">
    <source>
        <dbReference type="EMBL" id="KZA98378.1"/>
    </source>
</evidence>
<comment type="caution">
    <text evidence="1">The sequence shown here is derived from an EMBL/GenBank/DDBJ whole genome shotgun (WGS) entry which is preliminary data.</text>
</comment>